<dbReference type="EMBL" id="OV170227">
    <property type="protein sequence ID" value="CAH0727925.1"/>
    <property type="molecule type" value="Genomic_DNA"/>
</dbReference>
<dbReference type="AlphaFoldDB" id="A0A8J9VK69"/>
<name>A0A8J9VK69_9NEOP</name>
<organism evidence="1 2">
    <name type="scientific">Brenthis ino</name>
    <name type="common">lesser marbled fritillary</name>
    <dbReference type="NCBI Taxonomy" id="405034"/>
    <lineage>
        <taxon>Eukaryota</taxon>
        <taxon>Metazoa</taxon>
        <taxon>Ecdysozoa</taxon>
        <taxon>Arthropoda</taxon>
        <taxon>Hexapoda</taxon>
        <taxon>Insecta</taxon>
        <taxon>Pterygota</taxon>
        <taxon>Neoptera</taxon>
        <taxon>Endopterygota</taxon>
        <taxon>Lepidoptera</taxon>
        <taxon>Glossata</taxon>
        <taxon>Ditrysia</taxon>
        <taxon>Papilionoidea</taxon>
        <taxon>Nymphalidae</taxon>
        <taxon>Heliconiinae</taxon>
        <taxon>Argynnini</taxon>
        <taxon>Brenthis</taxon>
    </lineage>
</organism>
<sequence length="68" mass="7434">MRISSLPISVTAANRNDISPLRRGYYSTLMRANTSAVSIPINLLLRWNRDERSGEGPKASSALRSSGT</sequence>
<gene>
    <name evidence="1" type="ORF">BINO364_LOCUS13197</name>
</gene>
<evidence type="ECO:0000313" key="1">
    <source>
        <dbReference type="EMBL" id="CAH0727925.1"/>
    </source>
</evidence>
<evidence type="ECO:0000313" key="2">
    <source>
        <dbReference type="Proteomes" id="UP000838878"/>
    </source>
</evidence>
<reference evidence="1" key="1">
    <citation type="submission" date="2021-12" db="EMBL/GenBank/DDBJ databases">
        <authorList>
            <person name="Martin H S."/>
        </authorList>
    </citation>
    <scope>NUCLEOTIDE SEQUENCE</scope>
</reference>
<proteinExistence type="predicted"/>
<keyword evidence="2" id="KW-1185">Reference proteome</keyword>
<feature type="non-terminal residue" evidence="1">
    <location>
        <position position="68"/>
    </location>
</feature>
<accession>A0A8J9VK69</accession>
<protein>
    <submittedName>
        <fullName evidence="1">Uncharacterized protein</fullName>
    </submittedName>
</protein>
<dbReference type="OrthoDB" id="7512876at2759"/>
<dbReference type="Proteomes" id="UP000838878">
    <property type="component" value="Chromosome 7"/>
</dbReference>